<name>A0A4R2P6Z9_9BACL</name>
<feature type="transmembrane region" description="Helical" evidence="1">
    <location>
        <begin position="37"/>
        <end position="58"/>
    </location>
</feature>
<proteinExistence type="predicted"/>
<comment type="caution">
    <text evidence="2">The sequence shown here is derived from an EMBL/GenBank/DDBJ whole genome shotgun (WGS) entry which is preliminary data.</text>
</comment>
<feature type="transmembrane region" description="Helical" evidence="1">
    <location>
        <begin position="7"/>
        <end position="25"/>
    </location>
</feature>
<dbReference type="EMBL" id="SLXK01000007">
    <property type="protein sequence ID" value="TCP30018.1"/>
    <property type="molecule type" value="Genomic_DNA"/>
</dbReference>
<protein>
    <submittedName>
        <fullName evidence="2">Uncharacterized protein DUF4383</fullName>
    </submittedName>
</protein>
<sequence>MARATVRVLGVIFLILGIVGFFISFDDLFSLTLNHNIVHLLTGIILLAASGSEASSALVAKIFGFIYLVVFIVGLFTQDILGIMLLPADDVLHVIIAAVLLYVGFKSASVTTNRTKNTQA</sequence>
<gene>
    <name evidence="2" type="ORF">EV207_107112</name>
</gene>
<feature type="transmembrane region" description="Helical" evidence="1">
    <location>
        <begin position="91"/>
        <end position="108"/>
    </location>
</feature>
<organism evidence="2 3">
    <name type="scientific">Scopulibacillus darangshiensis</name>
    <dbReference type="NCBI Taxonomy" id="442528"/>
    <lineage>
        <taxon>Bacteria</taxon>
        <taxon>Bacillati</taxon>
        <taxon>Bacillota</taxon>
        <taxon>Bacilli</taxon>
        <taxon>Bacillales</taxon>
        <taxon>Sporolactobacillaceae</taxon>
        <taxon>Scopulibacillus</taxon>
    </lineage>
</organism>
<dbReference type="Pfam" id="PF14325">
    <property type="entry name" value="DUF4383"/>
    <property type="match status" value="1"/>
</dbReference>
<feature type="transmembrane region" description="Helical" evidence="1">
    <location>
        <begin position="65"/>
        <end position="85"/>
    </location>
</feature>
<keyword evidence="1" id="KW-0472">Membrane</keyword>
<dbReference type="OrthoDB" id="2967392at2"/>
<keyword evidence="1" id="KW-0812">Transmembrane</keyword>
<evidence type="ECO:0000313" key="3">
    <source>
        <dbReference type="Proteomes" id="UP000295416"/>
    </source>
</evidence>
<accession>A0A4R2P6Z9</accession>
<dbReference type="Proteomes" id="UP000295416">
    <property type="component" value="Unassembled WGS sequence"/>
</dbReference>
<keyword evidence="3" id="KW-1185">Reference proteome</keyword>
<evidence type="ECO:0000256" key="1">
    <source>
        <dbReference type="SAM" id="Phobius"/>
    </source>
</evidence>
<evidence type="ECO:0000313" key="2">
    <source>
        <dbReference type="EMBL" id="TCP30018.1"/>
    </source>
</evidence>
<reference evidence="2 3" key="1">
    <citation type="submission" date="2019-03" db="EMBL/GenBank/DDBJ databases">
        <title>Genomic Encyclopedia of Type Strains, Phase IV (KMG-IV): sequencing the most valuable type-strain genomes for metagenomic binning, comparative biology and taxonomic classification.</title>
        <authorList>
            <person name="Goeker M."/>
        </authorList>
    </citation>
    <scope>NUCLEOTIDE SEQUENCE [LARGE SCALE GENOMIC DNA]</scope>
    <source>
        <strain evidence="2 3">DSM 19377</strain>
    </source>
</reference>
<keyword evidence="1" id="KW-1133">Transmembrane helix</keyword>
<dbReference type="RefSeq" id="WP_132745183.1">
    <property type="nucleotide sequence ID" value="NZ_SLXK01000007.1"/>
</dbReference>
<dbReference type="AlphaFoldDB" id="A0A4R2P6Z9"/>